<dbReference type="InterPro" id="IPR013320">
    <property type="entry name" value="ConA-like_dom_sf"/>
</dbReference>
<evidence type="ECO:0000313" key="2">
    <source>
        <dbReference type="EMBL" id="OXA61698.1"/>
    </source>
</evidence>
<feature type="domain" description="B30.2/SPRY" evidence="1">
    <location>
        <begin position="1"/>
        <end position="166"/>
    </location>
</feature>
<dbReference type="EMBL" id="LNIX01000001">
    <property type="protein sequence ID" value="OXA61698.1"/>
    <property type="molecule type" value="Genomic_DNA"/>
</dbReference>
<dbReference type="InterPro" id="IPR043136">
    <property type="entry name" value="B30.2/SPRY_sf"/>
</dbReference>
<dbReference type="PROSITE" id="PS50188">
    <property type="entry name" value="B302_SPRY"/>
    <property type="match status" value="1"/>
</dbReference>
<dbReference type="GO" id="GO:1990904">
    <property type="term" value="C:ribonucleoprotein complex"/>
    <property type="evidence" value="ECO:0007669"/>
    <property type="project" value="UniProtKB-KW"/>
</dbReference>
<dbReference type="Proteomes" id="UP000198287">
    <property type="component" value="Unassembled WGS sequence"/>
</dbReference>
<proteinExistence type="predicted"/>
<dbReference type="Gene3D" id="2.60.120.920">
    <property type="match status" value="1"/>
</dbReference>
<dbReference type="AlphaFoldDB" id="A0A226EWZ9"/>
<sequence length="288" mass="31171">MWVSDGSDEIVVEGSRVVCNVGPSSGSNVYNALWKEGGAEDKGILQGKAYWKIALQDLKEGNLFAGVSDLAKFKKGWSCKGLLYGGNLSNGGCLLVGNFGPWLKNNDVLGVFVDADESKIRVYFDVNGTSMGLAFDVPRQTLGNIYPMLHFSGSDFPSITRQEDKFEGLLGHWRYSSGSFEVTGGDEPTFEIRGSPTVYKGSLRVVNTIGVSITRNGPGEPFKGQPGASTMMGGPPELMRLESEMTKHVTGTFVLGESGQLVISDEDKTSNWTRFSPTKSPVTENPFQ</sequence>
<keyword evidence="3" id="KW-1185">Reference proteome</keyword>
<name>A0A226EWZ9_FOLCA</name>
<dbReference type="OrthoDB" id="9972551at2759"/>
<evidence type="ECO:0000313" key="3">
    <source>
        <dbReference type="Proteomes" id="UP000198287"/>
    </source>
</evidence>
<gene>
    <name evidence="2" type="ORF">Fcan01_02933</name>
</gene>
<protein>
    <submittedName>
        <fullName evidence="2">Heterogeneous nuclear ribonucleoprotein U</fullName>
    </submittedName>
</protein>
<evidence type="ECO:0000259" key="1">
    <source>
        <dbReference type="PROSITE" id="PS50188"/>
    </source>
</evidence>
<keyword evidence="2" id="KW-0687">Ribonucleoprotein</keyword>
<accession>A0A226EWZ9</accession>
<reference evidence="2 3" key="1">
    <citation type="submission" date="2015-12" db="EMBL/GenBank/DDBJ databases">
        <title>The genome of Folsomia candida.</title>
        <authorList>
            <person name="Faddeeva A."/>
            <person name="Derks M.F."/>
            <person name="Anvar Y."/>
            <person name="Smit S."/>
            <person name="Van Straalen N."/>
            <person name="Roelofs D."/>
        </authorList>
    </citation>
    <scope>NUCLEOTIDE SEQUENCE [LARGE SCALE GENOMIC DNA]</scope>
    <source>
        <strain evidence="2 3">VU population</strain>
        <tissue evidence="2">Whole body</tissue>
    </source>
</reference>
<dbReference type="SUPFAM" id="SSF49899">
    <property type="entry name" value="Concanavalin A-like lectins/glucanases"/>
    <property type="match status" value="1"/>
</dbReference>
<organism evidence="2 3">
    <name type="scientific">Folsomia candida</name>
    <name type="common">Springtail</name>
    <dbReference type="NCBI Taxonomy" id="158441"/>
    <lineage>
        <taxon>Eukaryota</taxon>
        <taxon>Metazoa</taxon>
        <taxon>Ecdysozoa</taxon>
        <taxon>Arthropoda</taxon>
        <taxon>Hexapoda</taxon>
        <taxon>Collembola</taxon>
        <taxon>Entomobryomorpha</taxon>
        <taxon>Isotomoidea</taxon>
        <taxon>Isotomidae</taxon>
        <taxon>Proisotominae</taxon>
        <taxon>Folsomia</taxon>
    </lineage>
</organism>
<comment type="caution">
    <text evidence="2">The sequence shown here is derived from an EMBL/GenBank/DDBJ whole genome shotgun (WGS) entry which is preliminary data.</text>
</comment>
<dbReference type="InterPro" id="IPR001870">
    <property type="entry name" value="B30.2/SPRY"/>
</dbReference>